<reference evidence="2 3" key="1">
    <citation type="submission" date="2019-07" db="EMBL/GenBank/DDBJ databases">
        <title>Whole genome shotgun sequence of Oceanobacillus sojae NBRC 105379.</title>
        <authorList>
            <person name="Hosoyama A."/>
            <person name="Uohara A."/>
            <person name="Ohji S."/>
            <person name="Ichikawa N."/>
        </authorList>
    </citation>
    <scope>NUCLEOTIDE SEQUENCE [LARGE SCALE GENOMIC DNA]</scope>
    <source>
        <strain evidence="2 3">NBRC 105379</strain>
    </source>
</reference>
<dbReference type="GO" id="GO:0016491">
    <property type="term" value="F:oxidoreductase activity"/>
    <property type="evidence" value="ECO:0007669"/>
    <property type="project" value="UniProtKB-KW"/>
</dbReference>
<dbReference type="RefSeq" id="WP_186813505.1">
    <property type="nucleotide sequence ID" value="NZ_BJYM01000001.1"/>
</dbReference>
<protein>
    <recommendedName>
        <fullName evidence="4">Short-chain dehydrogenase</fullName>
    </recommendedName>
</protein>
<dbReference type="PANTHER" id="PTHR43157">
    <property type="entry name" value="PHOSPHATIDYLINOSITOL-GLYCAN BIOSYNTHESIS CLASS F PROTEIN-RELATED"/>
    <property type="match status" value="1"/>
</dbReference>
<keyword evidence="3" id="KW-1185">Reference proteome</keyword>
<name>A0A511ZCW4_9BACI</name>
<dbReference type="AlphaFoldDB" id="A0A511ZCW4"/>
<comment type="caution">
    <text evidence="2">The sequence shown here is derived from an EMBL/GenBank/DDBJ whole genome shotgun (WGS) entry which is preliminary data.</text>
</comment>
<evidence type="ECO:0000313" key="2">
    <source>
        <dbReference type="EMBL" id="GEN85295.1"/>
    </source>
</evidence>
<accession>A0A511ZCW4</accession>
<evidence type="ECO:0000256" key="1">
    <source>
        <dbReference type="ARBA" id="ARBA00023002"/>
    </source>
</evidence>
<dbReference type="Proteomes" id="UP000321558">
    <property type="component" value="Unassembled WGS sequence"/>
</dbReference>
<proteinExistence type="predicted"/>
<dbReference type="PANTHER" id="PTHR43157:SF31">
    <property type="entry name" value="PHOSPHATIDYLINOSITOL-GLYCAN BIOSYNTHESIS CLASS F PROTEIN"/>
    <property type="match status" value="1"/>
</dbReference>
<sequence length="165" mass="18933">MPEPIYKNAKLLAYSEGDRMNDKKGLAGKRRYTTSKLCNIHCMYELVDRLNKMTSKNITVNAFDPGLRPETRLARTYHPISRFVLKYFLGLFVILPTNINSVAKSGKALASLVMDNQLKYVTGRYFEGKKEMKTSALSYNKENQKNLWNVSVELSQLQKDESNLL</sequence>
<dbReference type="Gene3D" id="3.40.50.720">
    <property type="entry name" value="NAD(P)-binding Rossmann-like Domain"/>
    <property type="match status" value="1"/>
</dbReference>
<evidence type="ECO:0008006" key="4">
    <source>
        <dbReference type="Google" id="ProtNLM"/>
    </source>
</evidence>
<gene>
    <name evidence="2" type="ORF">OSO01_00340</name>
</gene>
<organism evidence="2 3">
    <name type="scientific">Oceanobacillus sojae</name>
    <dbReference type="NCBI Taxonomy" id="582851"/>
    <lineage>
        <taxon>Bacteria</taxon>
        <taxon>Bacillati</taxon>
        <taxon>Bacillota</taxon>
        <taxon>Bacilli</taxon>
        <taxon>Bacillales</taxon>
        <taxon>Bacillaceae</taxon>
        <taxon>Oceanobacillus</taxon>
    </lineage>
</organism>
<keyword evidence="1" id="KW-0560">Oxidoreductase</keyword>
<dbReference type="EMBL" id="BJYM01000001">
    <property type="protein sequence ID" value="GEN85295.1"/>
    <property type="molecule type" value="Genomic_DNA"/>
</dbReference>
<evidence type="ECO:0000313" key="3">
    <source>
        <dbReference type="Proteomes" id="UP000321558"/>
    </source>
</evidence>